<accession>A0A0C3C1Q2</accession>
<organism evidence="1 2">
    <name type="scientific">Piloderma croceum (strain F 1598)</name>
    <dbReference type="NCBI Taxonomy" id="765440"/>
    <lineage>
        <taxon>Eukaryota</taxon>
        <taxon>Fungi</taxon>
        <taxon>Dikarya</taxon>
        <taxon>Basidiomycota</taxon>
        <taxon>Agaricomycotina</taxon>
        <taxon>Agaricomycetes</taxon>
        <taxon>Agaricomycetidae</taxon>
        <taxon>Atheliales</taxon>
        <taxon>Atheliaceae</taxon>
        <taxon>Piloderma</taxon>
    </lineage>
</organism>
<gene>
    <name evidence="1" type="ORF">PILCRDRAFT_819160</name>
</gene>
<dbReference type="OrthoDB" id="2959714at2759"/>
<evidence type="ECO:0000313" key="2">
    <source>
        <dbReference type="Proteomes" id="UP000054166"/>
    </source>
</evidence>
<dbReference type="AlphaFoldDB" id="A0A0C3C1Q2"/>
<dbReference type="InParanoid" id="A0A0C3C1Q2"/>
<keyword evidence="2" id="KW-1185">Reference proteome</keyword>
<proteinExistence type="predicted"/>
<name>A0A0C3C1Q2_PILCF</name>
<dbReference type="EMBL" id="KN832990">
    <property type="protein sequence ID" value="KIM83532.1"/>
    <property type="molecule type" value="Genomic_DNA"/>
</dbReference>
<protein>
    <submittedName>
        <fullName evidence="1">Uncharacterized protein</fullName>
    </submittedName>
</protein>
<evidence type="ECO:0000313" key="1">
    <source>
        <dbReference type="EMBL" id="KIM83532.1"/>
    </source>
</evidence>
<dbReference type="Proteomes" id="UP000054166">
    <property type="component" value="Unassembled WGS sequence"/>
</dbReference>
<reference evidence="1 2" key="1">
    <citation type="submission" date="2014-04" db="EMBL/GenBank/DDBJ databases">
        <authorList>
            <consortium name="DOE Joint Genome Institute"/>
            <person name="Kuo A."/>
            <person name="Tarkka M."/>
            <person name="Buscot F."/>
            <person name="Kohler A."/>
            <person name="Nagy L.G."/>
            <person name="Floudas D."/>
            <person name="Copeland A."/>
            <person name="Barry K.W."/>
            <person name="Cichocki N."/>
            <person name="Veneault-Fourrey C."/>
            <person name="LaButti K."/>
            <person name="Lindquist E.A."/>
            <person name="Lipzen A."/>
            <person name="Lundell T."/>
            <person name="Morin E."/>
            <person name="Murat C."/>
            <person name="Sun H."/>
            <person name="Tunlid A."/>
            <person name="Henrissat B."/>
            <person name="Grigoriev I.V."/>
            <person name="Hibbett D.S."/>
            <person name="Martin F."/>
            <person name="Nordberg H.P."/>
            <person name="Cantor M.N."/>
            <person name="Hua S.X."/>
        </authorList>
    </citation>
    <scope>NUCLEOTIDE SEQUENCE [LARGE SCALE GENOMIC DNA]</scope>
    <source>
        <strain evidence="1 2">F 1598</strain>
    </source>
</reference>
<sequence length="176" mass="20318">MTPFKLKQFVRLKSRSSSELTNNSINLYPENLFGLAIDGDLCEVPHIYAWNPVLVESSFHPCPDRTTHYRPELLSDTGTRFIPKNPDQSPPPIRPHRTPVYIPTIPRYIDACLSRHPQLCHLPDAPRFSGNASMDISYLIRYLFLEIDAQRAKLLPTLADERKEMMKLCWIATRGW</sequence>
<reference evidence="2" key="2">
    <citation type="submission" date="2015-01" db="EMBL/GenBank/DDBJ databases">
        <title>Evolutionary Origins and Diversification of the Mycorrhizal Mutualists.</title>
        <authorList>
            <consortium name="DOE Joint Genome Institute"/>
            <consortium name="Mycorrhizal Genomics Consortium"/>
            <person name="Kohler A."/>
            <person name="Kuo A."/>
            <person name="Nagy L.G."/>
            <person name="Floudas D."/>
            <person name="Copeland A."/>
            <person name="Barry K.W."/>
            <person name="Cichocki N."/>
            <person name="Veneault-Fourrey C."/>
            <person name="LaButti K."/>
            <person name="Lindquist E.A."/>
            <person name="Lipzen A."/>
            <person name="Lundell T."/>
            <person name="Morin E."/>
            <person name="Murat C."/>
            <person name="Riley R."/>
            <person name="Ohm R."/>
            <person name="Sun H."/>
            <person name="Tunlid A."/>
            <person name="Henrissat B."/>
            <person name="Grigoriev I.V."/>
            <person name="Hibbett D.S."/>
            <person name="Martin F."/>
        </authorList>
    </citation>
    <scope>NUCLEOTIDE SEQUENCE [LARGE SCALE GENOMIC DNA]</scope>
    <source>
        <strain evidence="2">F 1598</strain>
    </source>
</reference>
<dbReference type="HOGENOM" id="CLU_1525738_0_0_1"/>